<comment type="caution">
    <text evidence="2">The sequence shown here is derived from an EMBL/GenBank/DDBJ whole genome shotgun (WGS) entry which is preliminary data.</text>
</comment>
<dbReference type="PROSITE" id="PS52050">
    <property type="entry name" value="WYL"/>
    <property type="match status" value="1"/>
</dbReference>
<organism evidence="2 3">
    <name type="scientific">Iodidimonas gelatinilytica</name>
    <dbReference type="NCBI Taxonomy" id="1236966"/>
    <lineage>
        <taxon>Bacteria</taxon>
        <taxon>Pseudomonadati</taxon>
        <taxon>Pseudomonadota</taxon>
        <taxon>Alphaproteobacteria</taxon>
        <taxon>Iodidimonadales</taxon>
        <taxon>Iodidimonadaceae</taxon>
        <taxon>Iodidimonas</taxon>
    </lineage>
</organism>
<dbReference type="Proteomes" id="UP000325187">
    <property type="component" value="Unassembled WGS sequence"/>
</dbReference>
<sequence length="94" mass="10900">MKRDIICEAIRNQKLLSFMYSGTRREVEPHLLGYDSDGDLTLRAWQRSGGSGKDWRLFQVTKISGLVITPEVFERARPKYNPNDKAMVRIVCRL</sequence>
<keyword evidence="3" id="KW-1185">Reference proteome</keyword>
<accession>A0A5A7MY35</accession>
<proteinExistence type="predicted"/>
<protein>
    <recommendedName>
        <fullName evidence="1">WYL domain-containing protein</fullName>
    </recommendedName>
</protein>
<reference evidence="2 3" key="1">
    <citation type="submission" date="2019-09" db="EMBL/GenBank/DDBJ databases">
        <title>NBRP : Genome information of microbial organism related human and environment.</title>
        <authorList>
            <person name="Hattori M."/>
            <person name="Oshima K."/>
            <person name="Inaba H."/>
            <person name="Suda W."/>
            <person name="Sakamoto M."/>
            <person name="Iino T."/>
            <person name="Kitahara M."/>
            <person name="Oshida Y."/>
            <person name="Iida T."/>
            <person name="Kudo T."/>
            <person name="Itoh T."/>
            <person name="Ohkuma M."/>
        </authorList>
    </citation>
    <scope>NUCLEOTIDE SEQUENCE [LARGE SCALE GENOMIC DNA]</scope>
    <source>
        <strain evidence="2 3">Mie-1</strain>
    </source>
</reference>
<dbReference type="EMBL" id="BKCM01000007">
    <property type="protein sequence ID" value="GER00902.1"/>
    <property type="molecule type" value="Genomic_DNA"/>
</dbReference>
<dbReference type="Pfam" id="PF13280">
    <property type="entry name" value="WYL"/>
    <property type="match status" value="1"/>
</dbReference>
<name>A0A5A7MY35_9PROT</name>
<dbReference type="InterPro" id="IPR026881">
    <property type="entry name" value="WYL_dom"/>
</dbReference>
<gene>
    <name evidence="2" type="ORF">JCM17845_15250</name>
</gene>
<evidence type="ECO:0000313" key="3">
    <source>
        <dbReference type="Proteomes" id="UP000325187"/>
    </source>
</evidence>
<dbReference type="AlphaFoldDB" id="A0A5A7MY35"/>
<evidence type="ECO:0000259" key="1">
    <source>
        <dbReference type="Pfam" id="PF13280"/>
    </source>
</evidence>
<dbReference type="RefSeq" id="WP_210432414.1">
    <property type="nucleotide sequence ID" value="NZ_BKCM01000007.1"/>
</dbReference>
<feature type="domain" description="WYL" evidence="1">
    <location>
        <begin position="5"/>
        <end position="66"/>
    </location>
</feature>
<evidence type="ECO:0000313" key="2">
    <source>
        <dbReference type="EMBL" id="GER00902.1"/>
    </source>
</evidence>